<name>A0AA95H717_9GAMM</name>
<dbReference type="EMBL" id="CP124755">
    <property type="protein sequence ID" value="WGZ90144.1"/>
    <property type="molecule type" value="Genomic_DNA"/>
</dbReference>
<proteinExistence type="predicted"/>
<evidence type="ECO:0000313" key="2">
    <source>
        <dbReference type="EMBL" id="WGZ90144.1"/>
    </source>
</evidence>
<dbReference type="GO" id="GO:0016887">
    <property type="term" value="F:ATP hydrolysis activity"/>
    <property type="evidence" value="ECO:0007669"/>
    <property type="project" value="InterPro"/>
</dbReference>
<accession>A0AA95H717</accession>
<keyword evidence="2" id="KW-0067">ATP-binding</keyword>
<protein>
    <submittedName>
        <fullName evidence="2">ATP-binding protein</fullName>
    </submittedName>
</protein>
<dbReference type="PANTHER" id="PTHR43581:SF2">
    <property type="entry name" value="EXCINUCLEASE ATPASE SUBUNIT"/>
    <property type="match status" value="1"/>
</dbReference>
<feature type="domain" description="ATPase AAA-type core" evidence="1">
    <location>
        <begin position="24"/>
        <end position="302"/>
    </location>
</feature>
<sequence>MLKQLNIRNFTVFKQANFEFASGLNVIVGENGTGKSHVLKLAYAVIAESESQGRPKEPRKITKKLLGNIYADKLLNVFRANKLEQFVRRNSWYESQKHNVNEWVTNQHLHISFLFTDSVLDFAFNYQMMFAAPLQPTEFNFSHLPQNWIKDKAVFMPTRELMTIYPGFPSLYETRYLQFEEIYYDTCLLLGEPLLKKPMTDLLSILEEVMGGKVELDRDRFYLVTPEQGKIEMPMVAEGIRKLAMLAQLIAVGALQKHGYLFWDEPEANLNPRLIKVVARVILQLAKAGIQVFIATHSLFLLRELEVLQAVEKKPVPQRYFALKQTADGVEVEQGNAIDDLQTLVLLDEELQQSDRYMALEQ</sequence>
<evidence type="ECO:0000259" key="1">
    <source>
        <dbReference type="Pfam" id="PF13304"/>
    </source>
</evidence>
<dbReference type="Proteomes" id="UP001300672">
    <property type="component" value="Chromosome"/>
</dbReference>
<reference evidence="2" key="2">
    <citation type="submission" date="2023-04" db="EMBL/GenBank/DDBJ databases">
        <authorList>
            <person name="Beletskiy A.V."/>
            <person name="Mardanov A.V."/>
            <person name="Ravin N.V."/>
        </authorList>
    </citation>
    <scope>NUCLEOTIDE SEQUENCE</scope>
    <source>
        <strain evidence="2">GKL-01</strain>
    </source>
</reference>
<gene>
    <name evidence="2" type="ORF">QJT80_11630</name>
</gene>
<dbReference type="Gene3D" id="3.40.50.300">
    <property type="entry name" value="P-loop containing nucleotide triphosphate hydrolases"/>
    <property type="match status" value="2"/>
</dbReference>
<organism evidence="2">
    <name type="scientific">Candidatus Thiocaldithrix dubininis</name>
    <dbReference type="NCBI Taxonomy" id="3080823"/>
    <lineage>
        <taxon>Bacteria</taxon>
        <taxon>Pseudomonadati</taxon>
        <taxon>Pseudomonadota</taxon>
        <taxon>Gammaproteobacteria</taxon>
        <taxon>Thiotrichales</taxon>
        <taxon>Thiotrichaceae</taxon>
        <taxon>Candidatus Thiocaldithrix</taxon>
    </lineage>
</organism>
<dbReference type="CDD" id="cd00267">
    <property type="entry name" value="ABC_ATPase"/>
    <property type="match status" value="1"/>
</dbReference>
<dbReference type="GO" id="GO:0005524">
    <property type="term" value="F:ATP binding"/>
    <property type="evidence" value="ECO:0007669"/>
    <property type="project" value="UniProtKB-KW"/>
</dbReference>
<dbReference type="Pfam" id="PF13304">
    <property type="entry name" value="AAA_21"/>
    <property type="match status" value="1"/>
</dbReference>
<dbReference type="SUPFAM" id="SSF52540">
    <property type="entry name" value="P-loop containing nucleoside triphosphate hydrolases"/>
    <property type="match status" value="1"/>
</dbReference>
<dbReference type="InterPro" id="IPR027417">
    <property type="entry name" value="P-loop_NTPase"/>
</dbReference>
<dbReference type="InterPro" id="IPR051396">
    <property type="entry name" value="Bact_Antivir_Def_Nuclease"/>
</dbReference>
<dbReference type="AlphaFoldDB" id="A0AA95H717"/>
<keyword evidence="2" id="KW-0547">Nucleotide-binding</keyword>
<dbReference type="PANTHER" id="PTHR43581">
    <property type="entry name" value="ATP/GTP PHOSPHATASE"/>
    <property type="match status" value="1"/>
</dbReference>
<dbReference type="KEGG" id="tdu:QJT80_11630"/>
<reference evidence="2" key="1">
    <citation type="journal article" date="2023" name="Int. J. Mol. Sci.">
        <title>Metagenomics Revealed a New Genus 'Candidatus Thiocaldithrix dubininis' gen. nov., sp. nov. and a New Species 'Candidatus Thiothrix putei' sp. nov. in the Family Thiotrichaceae, Some Members of Which Have Traits of Both Na+- and H+-Motive Energetics.</title>
        <authorList>
            <person name="Ravin N.V."/>
            <person name="Muntyan M.S."/>
            <person name="Smolyakov D.D."/>
            <person name="Rudenko T.S."/>
            <person name="Beletsky A.V."/>
            <person name="Mardanov A.V."/>
            <person name="Grabovich M.Y."/>
        </authorList>
    </citation>
    <scope>NUCLEOTIDE SEQUENCE</scope>
    <source>
        <strain evidence="2">GKL-01</strain>
    </source>
</reference>
<dbReference type="InterPro" id="IPR003959">
    <property type="entry name" value="ATPase_AAA_core"/>
</dbReference>